<feature type="region of interest" description="Disordered" evidence="2">
    <location>
        <begin position="1"/>
        <end position="33"/>
    </location>
</feature>
<name>A0ABN7UJH4_GIGMA</name>
<dbReference type="InterPro" id="IPR001245">
    <property type="entry name" value="Ser-Thr/Tyr_kinase_cat_dom"/>
</dbReference>
<feature type="domain" description="Protein kinase" evidence="3">
    <location>
        <begin position="209"/>
        <end position="478"/>
    </location>
</feature>
<evidence type="ECO:0000313" key="5">
    <source>
        <dbReference type="Proteomes" id="UP000789901"/>
    </source>
</evidence>
<dbReference type="Pfam" id="PF07714">
    <property type="entry name" value="PK_Tyr_Ser-Thr"/>
    <property type="match status" value="1"/>
</dbReference>
<dbReference type="SUPFAM" id="SSF81901">
    <property type="entry name" value="HCP-like"/>
    <property type="match status" value="1"/>
</dbReference>
<dbReference type="PANTHER" id="PTHR23257:SF958">
    <property type="entry name" value="SERINE_THREONINE-PROTEIN KINASE WNK4"/>
    <property type="match status" value="1"/>
</dbReference>
<evidence type="ECO:0000313" key="4">
    <source>
        <dbReference type="EMBL" id="CAG8593173.1"/>
    </source>
</evidence>
<keyword evidence="5" id="KW-1185">Reference proteome</keyword>
<protein>
    <submittedName>
        <fullName evidence="4">29417_t:CDS:1</fullName>
    </submittedName>
</protein>
<dbReference type="Gene3D" id="1.10.510.10">
    <property type="entry name" value="Transferase(Phosphotransferase) domain 1"/>
    <property type="match status" value="2"/>
</dbReference>
<proteinExistence type="predicted"/>
<dbReference type="EMBL" id="CAJVQB010002964">
    <property type="protein sequence ID" value="CAG8593173.1"/>
    <property type="molecule type" value="Genomic_DNA"/>
</dbReference>
<comment type="caution">
    <text evidence="4">The sequence shown here is derived from an EMBL/GenBank/DDBJ whole genome shotgun (WGS) entry which is preliminary data.</text>
</comment>
<dbReference type="Gene3D" id="1.25.40.10">
    <property type="entry name" value="Tetratricopeptide repeat domain"/>
    <property type="match status" value="1"/>
</dbReference>
<keyword evidence="1" id="KW-0175">Coiled coil</keyword>
<dbReference type="InterPro" id="IPR011009">
    <property type="entry name" value="Kinase-like_dom_sf"/>
</dbReference>
<feature type="compositionally biased region" description="Low complexity" evidence="2">
    <location>
        <begin position="9"/>
        <end position="28"/>
    </location>
</feature>
<dbReference type="InterPro" id="IPR011990">
    <property type="entry name" value="TPR-like_helical_dom_sf"/>
</dbReference>
<organism evidence="4 5">
    <name type="scientific">Gigaspora margarita</name>
    <dbReference type="NCBI Taxonomy" id="4874"/>
    <lineage>
        <taxon>Eukaryota</taxon>
        <taxon>Fungi</taxon>
        <taxon>Fungi incertae sedis</taxon>
        <taxon>Mucoromycota</taxon>
        <taxon>Glomeromycotina</taxon>
        <taxon>Glomeromycetes</taxon>
        <taxon>Diversisporales</taxon>
        <taxon>Gigasporaceae</taxon>
        <taxon>Gigaspora</taxon>
    </lineage>
</organism>
<dbReference type="SUPFAM" id="SSF56112">
    <property type="entry name" value="Protein kinase-like (PK-like)"/>
    <property type="match status" value="1"/>
</dbReference>
<dbReference type="InterPro" id="IPR000719">
    <property type="entry name" value="Prot_kinase_dom"/>
</dbReference>
<dbReference type="PROSITE" id="PS50011">
    <property type="entry name" value="PROTEIN_KINASE_DOM"/>
    <property type="match status" value="1"/>
</dbReference>
<dbReference type="InterPro" id="IPR050167">
    <property type="entry name" value="Ser_Thr_protein_kinase"/>
</dbReference>
<dbReference type="Proteomes" id="UP000789901">
    <property type="component" value="Unassembled WGS sequence"/>
</dbReference>
<feature type="coiled-coil region" evidence="1">
    <location>
        <begin position="250"/>
        <end position="277"/>
    </location>
</feature>
<dbReference type="PANTHER" id="PTHR23257">
    <property type="entry name" value="SERINE-THREONINE PROTEIN KINASE"/>
    <property type="match status" value="1"/>
</dbReference>
<evidence type="ECO:0000256" key="1">
    <source>
        <dbReference type="SAM" id="Coils"/>
    </source>
</evidence>
<evidence type="ECO:0000259" key="3">
    <source>
        <dbReference type="PROSITE" id="PS50011"/>
    </source>
</evidence>
<evidence type="ECO:0000256" key="2">
    <source>
        <dbReference type="SAM" id="MobiDB-lite"/>
    </source>
</evidence>
<reference evidence="4 5" key="1">
    <citation type="submission" date="2021-06" db="EMBL/GenBank/DDBJ databases">
        <authorList>
            <person name="Kallberg Y."/>
            <person name="Tangrot J."/>
            <person name="Rosling A."/>
        </authorList>
    </citation>
    <scope>NUCLEOTIDE SEQUENCE [LARGE SCALE GENOMIC DNA]</scope>
    <source>
        <strain evidence="4 5">120-4 pot B 10/14</strain>
    </source>
</reference>
<accession>A0ABN7UJH4</accession>
<gene>
    <name evidence="4" type="ORF">GMARGA_LOCUS6508</name>
</gene>
<sequence length="631" mass="73433">MSSEPYVESPIDIKPPISFPSFPSNDSITSSNKRDSTCLLDDTLSDKCSMNFSTIKNSFVVSKQVLKGLKHEELSAKGLNVIRDGEELVDEIKKLLFKNSHSKEKDVGNQSSEVEKDDDKVNPRFQKFIEESEDFENFESFLWKIGVFISDTEIENHERISNLIDETSKAIDKMRTAIDNWGSTQKGWKLVRSRTLSLARFLSIPKKRFENKHKITESDLSEVKSVRGSKDHIFERFYKKYIRVAEKNIGQDKETLLEELKKEIKFMKELRECSNILEFYGYCRRSDCLFVVTRWVDHNLQTYLTEHRENSNLTLADKLLIARGIANGLDFCHKKDILHYDIRTSPERIRGEEYTKASEVYSFALVMWAIEYQQLPFNTLMEEEIKLKILDEERPKLTSEDSTLAEYHKIIEKSWSQDPSQRHEMSLILDHLNKLVNTSGQDSDDDSDKITNLDLAILKRKPNRHSPTSPIVPTYNEIEKGIELHNNKKYNDAWEIFQSCYNQKQDDPNTNLWMGIYLIKGYGDVKPEVQRGLKFLKKASELQHPEAQYQYALALLNKPVVFEDGDRYVTAVRYLEKAAKQDHYPALEQWGKIVLRGKYYQKADPVFGKSLIEKANKLKTESRRNTRILAT</sequence>